<dbReference type="EMBL" id="LBOZ01000003">
    <property type="protein sequence ID" value="KKP47641.1"/>
    <property type="molecule type" value="Genomic_DNA"/>
</dbReference>
<proteinExistence type="predicted"/>
<evidence type="ECO:0000313" key="3">
    <source>
        <dbReference type="Proteomes" id="UP000033995"/>
    </source>
</evidence>
<gene>
    <name evidence="2" type="ORF">UR38_C0003G0046</name>
</gene>
<protein>
    <submittedName>
        <fullName evidence="2">Uncharacterized protein</fullName>
    </submittedName>
</protein>
<evidence type="ECO:0000256" key="1">
    <source>
        <dbReference type="SAM" id="Phobius"/>
    </source>
</evidence>
<dbReference type="AlphaFoldDB" id="A0A0G0A8Q3"/>
<keyword evidence="1" id="KW-0812">Transmembrane</keyword>
<organism evidence="2 3">
    <name type="scientific">Candidatus Woesebacteria bacterium GW2011_GWA2_33_28</name>
    <dbReference type="NCBI Taxonomy" id="1618561"/>
    <lineage>
        <taxon>Bacteria</taxon>
        <taxon>Candidatus Woeseibacteriota</taxon>
    </lineage>
</organism>
<comment type="caution">
    <text evidence="2">The sequence shown here is derived from an EMBL/GenBank/DDBJ whole genome shotgun (WGS) entry which is preliminary data.</text>
</comment>
<sequence length="67" mass="7748">MKNAKLPSLMILLILTTITVVFWISFTIYRVFTKESPVNVSNEIIAPINPNLDMDTLNEIERRVQNQ</sequence>
<name>A0A0G0A8Q3_9BACT</name>
<keyword evidence="1" id="KW-0472">Membrane</keyword>
<reference evidence="2 3" key="1">
    <citation type="journal article" date="2015" name="Nature">
        <title>rRNA introns, odd ribosomes, and small enigmatic genomes across a large radiation of phyla.</title>
        <authorList>
            <person name="Brown C.T."/>
            <person name="Hug L.A."/>
            <person name="Thomas B.C."/>
            <person name="Sharon I."/>
            <person name="Castelle C.J."/>
            <person name="Singh A."/>
            <person name="Wilkins M.J."/>
            <person name="Williams K.H."/>
            <person name="Banfield J.F."/>
        </authorList>
    </citation>
    <scope>NUCLEOTIDE SEQUENCE [LARGE SCALE GENOMIC DNA]</scope>
</reference>
<keyword evidence="1" id="KW-1133">Transmembrane helix</keyword>
<accession>A0A0G0A8Q3</accession>
<feature type="transmembrane region" description="Helical" evidence="1">
    <location>
        <begin position="12"/>
        <end position="32"/>
    </location>
</feature>
<evidence type="ECO:0000313" key="2">
    <source>
        <dbReference type="EMBL" id="KKP47641.1"/>
    </source>
</evidence>
<dbReference type="Proteomes" id="UP000033995">
    <property type="component" value="Unassembled WGS sequence"/>
</dbReference>